<dbReference type="Proteomes" id="UP001156318">
    <property type="component" value="Chromosome"/>
</dbReference>
<proteinExistence type="predicted"/>
<keyword evidence="2" id="KW-1185">Reference proteome</keyword>
<reference evidence="1 2" key="1">
    <citation type="submission" date="2021-05" db="EMBL/GenBank/DDBJ databases">
        <title>Isolation, identification, and the growth promoting effects of Pantoea dispersa strain YSD J2 from the aboveground leaves of Cyperus esculentus L.Var. Sativus.</title>
        <authorList>
            <person name="Wang S."/>
            <person name="Tang X.M."/>
            <person name="Huang Y.N."/>
        </authorList>
    </citation>
    <scope>NUCLEOTIDE SEQUENCE [LARGE SCALE GENOMIC DNA]</scope>
    <source>
        <strain evidence="2">YSD YN2</strain>
    </source>
</reference>
<sequence>MVTSAFVFNRLIAIDTLLQLDAVIPSLSDLQSQLIDYMHTFTRALADEGIPAEEAKTLSRLVCIWLDSTIERQLTRSWLTWKHYALEPWFFSDRCDTEAQLAALAQLFDSPHGTMRNYASGMLLLLSAACAQKSAFETLLATHSLRNAVPAPQRALLSETVQTEMLSSRIPLSAHVIIDFTLLTGLLATLWVCCSHSLEALYQCLF</sequence>
<dbReference type="EMBL" id="CP074352">
    <property type="protein sequence ID" value="UYU31333.1"/>
    <property type="molecule type" value="Genomic_DNA"/>
</dbReference>
<evidence type="ECO:0000313" key="1">
    <source>
        <dbReference type="EMBL" id="UYU31333.1"/>
    </source>
</evidence>
<name>A0ABY6JBZ0_9ENTR</name>
<dbReference type="Gene3D" id="1.25.40.590">
    <property type="entry name" value="Type IV / VI secretion system, DotU"/>
    <property type="match status" value="1"/>
</dbReference>
<dbReference type="InterPro" id="IPR038522">
    <property type="entry name" value="T4/T6SS_DotU_sf"/>
</dbReference>
<gene>
    <name evidence="1" type="ORF">KFZ77_16060</name>
</gene>
<dbReference type="RefSeq" id="WP_264384773.1">
    <property type="nucleotide sequence ID" value="NZ_CP074352.1"/>
</dbReference>
<organism evidence="1 2">
    <name type="scientific">Siccibacter colletis</name>
    <dbReference type="NCBI Taxonomy" id="1505757"/>
    <lineage>
        <taxon>Bacteria</taxon>
        <taxon>Pseudomonadati</taxon>
        <taxon>Pseudomonadota</taxon>
        <taxon>Gammaproteobacteria</taxon>
        <taxon>Enterobacterales</taxon>
        <taxon>Enterobacteriaceae</taxon>
        <taxon>Siccibacter</taxon>
    </lineage>
</organism>
<protein>
    <submittedName>
        <fullName evidence="1">DotU family type IV/VI secretion system protein</fullName>
    </submittedName>
</protein>
<accession>A0ABY6JBZ0</accession>
<evidence type="ECO:0000313" key="2">
    <source>
        <dbReference type="Proteomes" id="UP001156318"/>
    </source>
</evidence>